<reference evidence="2 3" key="1">
    <citation type="journal article" date="2013" name="ISME J.">
        <title>A metabolic model for members of the genus Tetrasphaera involved in enhanced biological phosphorus removal.</title>
        <authorList>
            <person name="Kristiansen R."/>
            <person name="Nguyen H.T.T."/>
            <person name="Saunders A.M."/>
            <person name="Nielsen J.L."/>
            <person name="Wimmer R."/>
            <person name="Le V.Q."/>
            <person name="McIlroy S.J."/>
            <person name="Petrovski S."/>
            <person name="Seviour R.J."/>
            <person name="Calteau A."/>
            <person name="Nielsen K.L."/>
            <person name="Nielsen P.H."/>
        </authorList>
    </citation>
    <scope>NUCLEOTIDE SEQUENCE [LARGE SCALE GENOMIC DNA]</scope>
    <source>
        <strain evidence="2 3">Ben 74</strain>
    </source>
</reference>
<feature type="compositionally biased region" description="Basic and acidic residues" evidence="1">
    <location>
        <begin position="118"/>
        <end position="128"/>
    </location>
</feature>
<dbReference type="AlphaFoldDB" id="A0A077M9U0"/>
<accession>A0A077M9U0</accession>
<feature type="compositionally biased region" description="Acidic residues" evidence="1">
    <location>
        <begin position="102"/>
        <end position="112"/>
    </location>
</feature>
<evidence type="ECO:0000313" key="2">
    <source>
        <dbReference type="EMBL" id="CCI54131.1"/>
    </source>
</evidence>
<evidence type="ECO:0000256" key="1">
    <source>
        <dbReference type="SAM" id="MobiDB-lite"/>
    </source>
</evidence>
<proteinExistence type="predicted"/>
<evidence type="ECO:0000313" key="3">
    <source>
        <dbReference type="Proteomes" id="UP000035720"/>
    </source>
</evidence>
<comment type="caution">
    <text evidence="2">The sequence shown here is derived from an EMBL/GenBank/DDBJ whole genome shotgun (WGS) entry which is preliminary data.</text>
</comment>
<dbReference type="EMBL" id="CAJC01000172">
    <property type="protein sequence ID" value="CCI54131.1"/>
    <property type="molecule type" value="Genomic_DNA"/>
</dbReference>
<name>A0A077M9U0_9MICO</name>
<sequence>MDGGIGRGGRIGRLYGGSGRLDEFDRAGNEHQCEHVDRWWLDRYVHLWHFHDWYLHLWHVYLWHVYLWHLHLGQAHFWHALDVRFVQHHEPEPEQHLAQPEADSDVNDDSTDNPDQAPVDRLEHDEVG</sequence>
<dbReference type="RefSeq" id="WP_048543983.1">
    <property type="nucleotide sequence ID" value="NZ_HF571038.1"/>
</dbReference>
<feature type="region of interest" description="Disordered" evidence="1">
    <location>
        <begin position="90"/>
        <end position="128"/>
    </location>
</feature>
<dbReference type="Proteomes" id="UP000035720">
    <property type="component" value="Unassembled WGS sequence"/>
</dbReference>
<organism evidence="2 3">
    <name type="scientific">Nostocoides jenkinsii Ben 74</name>
    <dbReference type="NCBI Taxonomy" id="1193518"/>
    <lineage>
        <taxon>Bacteria</taxon>
        <taxon>Bacillati</taxon>
        <taxon>Actinomycetota</taxon>
        <taxon>Actinomycetes</taxon>
        <taxon>Micrococcales</taxon>
        <taxon>Intrasporangiaceae</taxon>
        <taxon>Nostocoides</taxon>
    </lineage>
</organism>
<gene>
    <name evidence="2" type="ORF">BN13_60032</name>
</gene>
<protein>
    <submittedName>
        <fullName evidence="2">Uncharacterized protein</fullName>
    </submittedName>
</protein>
<keyword evidence="3" id="KW-1185">Reference proteome</keyword>